<reference evidence="2 3" key="1">
    <citation type="submission" date="2019-07" db="EMBL/GenBank/DDBJ databases">
        <title>Genomic Encyclopedia of Archaeal and Bacterial Type Strains, Phase II (KMG-II): from individual species to whole genera.</title>
        <authorList>
            <person name="Goeker M."/>
        </authorList>
    </citation>
    <scope>NUCLEOTIDE SEQUENCE [LARGE SCALE GENOMIC DNA]</scope>
    <source>
        <strain evidence="2 3">ATCC BAA-1139</strain>
    </source>
</reference>
<dbReference type="GO" id="GO:0016758">
    <property type="term" value="F:hexosyltransferase activity"/>
    <property type="evidence" value="ECO:0007669"/>
    <property type="project" value="UniProtKB-ARBA"/>
</dbReference>
<protein>
    <submittedName>
        <fullName evidence="2">Glycosyl transferase family 2</fullName>
    </submittedName>
</protein>
<feature type="domain" description="Glycosyltransferase 2-like" evidence="1">
    <location>
        <begin position="3"/>
        <end position="163"/>
    </location>
</feature>
<dbReference type="PANTHER" id="PTHR22916">
    <property type="entry name" value="GLYCOSYLTRANSFERASE"/>
    <property type="match status" value="1"/>
</dbReference>
<evidence type="ECO:0000259" key="1">
    <source>
        <dbReference type="Pfam" id="PF00535"/>
    </source>
</evidence>
<dbReference type="InterPro" id="IPR001173">
    <property type="entry name" value="Glyco_trans_2-like"/>
</dbReference>
<dbReference type="CDD" id="cd04196">
    <property type="entry name" value="GT_2_like_d"/>
    <property type="match status" value="1"/>
</dbReference>
<name>A0A562WRJ0_9BACT</name>
<dbReference type="SUPFAM" id="SSF53448">
    <property type="entry name" value="Nucleotide-diphospho-sugar transferases"/>
    <property type="match status" value="1"/>
</dbReference>
<dbReference type="Gene3D" id="3.90.550.10">
    <property type="entry name" value="Spore Coat Polysaccharide Biosynthesis Protein SpsA, Chain A"/>
    <property type="match status" value="1"/>
</dbReference>
<keyword evidence="2" id="KW-0808">Transferase</keyword>
<dbReference type="InterPro" id="IPR029044">
    <property type="entry name" value="Nucleotide-diphossugar_trans"/>
</dbReference>
<gene>
    <name evidence="2" type="ORF">JN12_00429</name>
</gene>
<proteinExistence type="predicted"/>
<evidence type="ECO:0000313" key="3">
    <source>
        <dbReference type="Proteomes" id="UP000319449"/>
    </source>
</evidence>
<evidence type="ECO:0000313" key="2">
    <source>
        <dbReference type="EMBL" id="TWJ33018.1"/>
    </source>
</evidence>
<dbReference type="PANTHER" id="PTHR22916:SF3">
    <property type="entry name" value="UDP-GLCNAC:BETAGAL BETA-1,3-N-ACETYLGLUCOSAMINYLTRANSFERASE-LIKE PROTEIN 1"/>
    <property type="match status" value="1"/>
</dbReference>
<organism evidence="2 3">
    <name type="scientific">Geobacter argillaceus</name>
    <dbReference type="NCBI Taxonomy" id="345631"/>
    <lineage>
        <taxon>Bacteria</taxon>
        <taxon>Pseudomonadati</taxon>
        <taxon>Thermodesulfobacteriota</taxon>
        <taxon>Desulfuromonadia</taxon>
        <taxon>Geobacterales</taxon>
        <taxon>Geobacteraceae</taxon>
        <taxon>Geobacter</taxon>
    </lineage>
</organism>
<keyword evidence="3" id="KW-1185">Reference proteome</keyword>
<accession>A0A562WRJ0</accession>
<sequence length="236" mass="27229">MISVCMATYNGERFLHRQLETILPQLADGDELVIADDSSTDGTVAIVRSFADPRIRLFTGNRFLSPIFNFEFALKQARGDILVLADQDDVWLDNKLAVVRDCFAGESRRPYLVVLDARVVDENEAMIHPSVLRKLKAGPGFWKNLYDNRYLGCCMAFSRDLLDRALPFPRRIPMHDIWLGQLCERIGTTAFVPEITMQYRKHGASLTDFRIEFRPWLQIKRRVVLAWNLLCRSYLS</sequence>
<dbReference type="Proteomes" id="UP000319449">
    <property type="component" value="Unassembled WGS sequence"/>
</dbReference>
<dbReference type="EMBL" id="VLLN01000002">
    <property type="protein sequence ID" value="TWJ33018.1"/>
    <property type="molecule type" value="Genomic_DNA"/>
</dbReference>
<dbReference type="Pfam" id="PF00535">
    <property type="entry name" value="Glycos_transf_2"/>
    <property type="match status" value="1"/>
</dbReference>
<dbReference type="AlphaFoldDB" id="A0A562WRJ0"/>
<comment type="caution">
    <text evidence="2">The sequence shown here is derived from an EMBL/GenBank/DDBJ whole genome shotgun (WGS) entry which is preliminary data.</text>
</comment>